<dbReference type="AlphaFoldDB" id="H2ZLK1"/>
<evidence type="ECO:0000313" key="1">
    <source>
        <dbReference type="Ensembl" id="ENSCSAVP00000018467.1"/>
    </source>
</evidence>
<evidence type="ECO:0000313" key="2">
    <source>
        <dbReference type="Proteomes" id="UP000007875"/>
    </source>
</evidence>
<reference evidence="1" key="2">
    <citation type="submission" date="2025-08" db="UniProtKB">
        <authorList>
            <consortium name="Ensembl"/>
        </authorList>
    </citation>
    <scope>IDENTIFICATION</scope>
</reference>
<reference evidence="2" key="1">
    <citation type="submission" date="2003-08" db="EMBL/GenBank/DDBJ databases">
        <authorList>
            <person name="Birren B."/>
            <person name="Nusbaum C."/>
            <person name="Abebe A."/>
            <person name="Abouelleil A."/>
            <person name="Adekoya E."/>
            <person name="Ait-zahra M."/>
            <person name="Allen N."/>
            <person name="Allen T."/>
            <person name="An P."/>
            <person name="Anderson M."/>
            <person name="Anderson S."/>
            <person name="Arachchi H."/>
            <person name="Armbruster J."/>
            <person name="Bachantsang P."/>
            <person name="Baldwin J."/>
            <person name="Barry A."/>
            <person name="Bayul T."/>
            <person name="Blitshsteyn B."/>
            <person name="Bloom T."/>
            <person name="Blye J."/>
            <person name="Boguslavskiy L."/>
            <person name="Borowsky M."/>
            <person name="Boukhgalter B."/>
            <person name="Brunache A."/>
            <person name="Butler J."/>
            <person name="Calixte N."/>
            <person name="Calvo S."/>
            <person name="Camarata J."/>
            <person name="Campo K."/>
            <person name="Chang J."/>
            <person name="Cheshatsang Y."/>
            <person name="Citroen M."/>
            <person name="Collymore A."/>
            <person name="Considine T."/>
            <person name="Cook A."/>
            <person name="Cooke P."/>
            <person name="Corum B."/>
            <person name="Cuomo C."/>
            <person name="David R."/>
            <person name="Dawoe T."/>
            <person name="Degray S."/>
            <person name="Dodge S."/>
            <person name="Dooley K."/>
            <person name="Dorje P."/>
            <person name="Dorjee K."/>
            <person name="Dorris L."/>
            <person name="Duffey N."/>
            <person name="Dupes A."/>
            <person name="Elkins T."/>
            <person name="Engels R."/>
            <person name="Erickson J."/>
            <person name="Farina A."/>
            <person name="Faro S."/>
            <person name="Ferreira P."/>
            <person name="Fischer H."/>
            <person name="Fitzgerald M."/>
            <person name="Foley K."/>
            <person name="Gage D."/>
            <person name="Galagan J."/>
            <person name="Gearin G."/>
            <person name="Gnerre S."/>
            <person name="Gnirke A."/>
            <person name="Goyette A."/>
            <person name="Graham J."/>
            <person name="Grandbois E."/>
            <person name="Gyaltsen K."/>
            <person name="Hafez N."/>
            <person name="Hagopian D."/>
            <person name="Hagos B."/>
            <person name="Hall J."/>
            <person name="Hatcher B."/>
            <person name="Heller A."/>
            <person name="Higgins H."/>
            <person name="Honan T."/>
            <person name="Horn A."/>
            <person name="Houde N."/>
            <person name="Hughes L."/>
            <person name="Hulme W."/>
            <person name="Husby E."/>
            <person name="Iliev I."/>
            <person name="Jaffe D."/>
            <person name="Jones C."/>
            <person name="Kamal M."/>
            <person name="Kamat A."/>
            <person name="Kamvysselis M."/>
            <person name="Karlsson E."/>
            <person name="Kells C."/>
            <person name="Kieu A."/>
            <person name="Kisner P."/>
            <person name="Kodira C."/>
            <person name="Kulbokas E."/>
            <person name="Labutti K."/>
            <person name="Lama D."/>
            <person name="Landers T."/>
            <person name="Leger J."/>
            <person name="Levine S."/>
            <person name="Lewis D."/>
            <person name="Lewis T."/>
            <person name="Lindblad-toh K."/>
            <person name="Liu X."/>
            <person name="Lokyitsang T."/>
            <person name="Lokyitsang Y."/>
            <person name="Lucien O."/>
            <person name="Lui A."/>
            <person name="Ma L.J."/>
            <person name="Mabbitt R."/>
            <person name="Macdonald J."/>
            <person name="Maclean C."/>
            <person name="Major J."/>
            <person name="Manning J."/>
            <person name="Marabella R."/>
            <person name="Maru K."/>
            <person name="Matthews C."/>
            <person name="Mauceli E."/>
            <person name="Mccarthy M."/>
            <person name="Mcdonough S."/>
            <person name="Mcghee T."/>
            <person name="Meldrim J."/>
            <person name="Meneus L."/>
            <person name="Mesirov J."/>
            <person name="Mihalev A."/>
            <person name="Mihova T."/>
            <person name="Mikkelsen T."/>
            <person name="Mlenga V."/>
            <person name="Moru K."/>
            <person name="Mozes J."/>
            <person name="Mulrain L."/>
            <person name="Munson G."/>
            <person name="Naylor J."/>
            <person name="Newes C."/>
            <person name="Nguyen C."/>
            <person name="Nguyen N."/>
            <person name="Nguyen T."/>
            <person name="Nicol R."/>
            <person name="Nielsen C."/>
            <person name="Nizzari M."/>
            <person name="Norbu C."/>
            <person name="Norbu N."/>
            <person name="O'donnell P."/>
            <person name="Okoawo O."/>
            <person name="O'leary S."/>
            <person name="Omotosho B."/>
            <person name="O'neill K."/>
            <person name="Osman S."/>
            <person name="Parker S."/>
            <person name="Perrin D."/>
            <person name="Phunkhang P."/>
            <person name="Piqani B."/>
            <person name="Purcell S."/>
            <person name="Rachupka T."/>
            <person name="Ramasamy U."/>
            <person name="Rameau R."/>
            <person name="Ray V."/>
            <person name="Raymond C."/>
            <person name="Retta R."/>
            <person name="Richardson S."/>
            <person name="Rise C."/>
            <person name="Rodriguez J."/>
            <person name="Rogers J."/>
            <person name="Rogov P."/>
            <person name="Rutman M."/>
            <person name="Schupbach R."/>
            <person name="Seaman C."/>
            <person name="Settipalli S."/>
            <person name="Sharpe T."/>
            <person name="Sheridan J."/>
            <person name="Sherpa N."/>
            <person name="Shi J."/>
            <person name="Smirnov S."/>
            <person name="Smith C."/>
            <person name="Sougnez C."/>
            <person name="Spencer B."/>
            <person name="Stalker J."/>
            <person name="Stange-thomann N."/>
            <person name="Stavropoulos S."/>
            <person name="Stetson K."/>
            <person name="Stone C."/>
            <person name="Stone S."/>
            <person name="Stubbs M."/>
            <person name="Talamas J."/>
            <person name="Tchuinga P."/>
            <person name="Tenzing P."/>
            <person name="Tesfaye S."/>
            <person name="Theodore J."/>
            <person name="Thoulutsang Y."/>
            <person name="Topham K."/>
            <person name="Towey S."/>
            <person name="Tsamla T."/>
            <person name="Tsomo N."/>
            <person name="Vallee D."/>
            <person name="Vassiliev H."/>
            <person name="Venkataraman V."/>
            <person name="Vinson J."/>
            <person name="Vo A."/>
            <person name="Wade C."/>
            <person name="Wang S."/>
            <person name="Wangchuk T."/>
            <person name="Wangdi T."/>
            <person name="Whittaker C."/>
            <person name="Wilkinson J."/>
            <person name="Wu Y."/>
            <person name="Wyman D."/>
            <person name="Yadav S."/>
            <person name="Yang S."/>
            <person name="Yang X."/>
            <person name="Yeager S."/>
            <person name="Yee E."/>
            <person name="Young G."/>
            <person name="Zainoun J."/>
            <person name="Zembeck L."/>
            <person name="Zimmer A."/>
            <person name="Zody M."/>
            <person name="Lander E."/>
        </authorList>
    </citation>
    <scope>NUCLEOTIDE SEQUENCE [LARGE SCALE GENOMIC DNA]</scope>
</reference>
<name>H2ZLK1_CIOSA</name>
<keyword evidence="2" id="KW-1185">Reference proteome</keyword>
<dbReference type="GeneTree" id="ENSGT00940000153837"/>
<dbReference type="PANTHER" id="PTHR23031">
    <property type="entry name" value="RHOPHILIN"/>
    <property type="match status" value="1"/>
</dbReference>
<dbReference type="Ensembl" id="ENSCSAVT00000018667.1">
    <property type="protein sequence ID" value="ENSCSAVP00000018467.1"/>
    <property type="gene ID" value="ENSCSAVG00000010845.1"/>
</dbReference>
<organism evidence="1 2">
    <name type="scientific">Ciona savignyi</name>
    <name type="common">Pacific transparent sea squirt</name>
    <dbReference type="NCBI Taxonomy" id="51511"/>
    <lineage>
        <taxon>Eukaryota</taxon>
        <taxon>Metazoa</taxon>
        <taxon>Chordata</taxon>
        <taxon>Tunicata</taxon>
        <taxon>Ascidiacea</taxon>
        <taxon>Phlebobranchia</taxon>
        <taxon>Cionidae</taxon>
        <taxon>Ciona</taxon>
    </lineage>
</organism>
<evidence type="ECO:0008006" key="3">
    <source>
        <dbReference type="Google" id="ProtNLM"/>
    </source>
</evidence>
<reference evidence="1" key="3">
    <citation type="submission" date="2025-09" db="UniProtKB">
        <authorList>
            <consortium name="Ensembl"/>
        </authorList>
    </citation>
    <scope>IDENTIFICATION</scope>
</reference>
<sequence>HRLGAHRTITLSNDEHVCSFTLQGESPVSITKLDLKAKQLGLRNEDIILSVNDEDVRWYGHNQVGDVIDKGKGSPLVLKLVADLGVISSTQPTAGFEQNNGVHNGIPEGEVLYRNYNNNNNSNNNSMMSKKSIRKRHSFGFF</sequence>
<dbReference type="Gene3D" id="2.30.42.10">
    <property type="match status" value="1"/>
</dbReference>
<proteinExistence type="predicted"/>
<dbReference type="PANTHER" id="PTHR23031:SF15">
    <property type="entry name" value="LD12055P"/>
    <property type="match status" value="1"/>
</dbReference>
<dbReference type="GO" id="GO:0051497">
    <property type="term" value="P:negative regulation of stress fiber assembly"/>
    <property type="evidence" value="ECO:0007669"/>
    <property type="project" value="TreeGrafter"/>
</dbReference>
<dbReference type="SUPFAM" id="SSF50156">
    <property type="entry name" value="PDZ domain-like"/>
    <property type="match status" value="1"/>
</dbReference>
<accession>H2ZLK1</accession>
<dbReference type="InterPro" id="IPR036034">
    <property type="entry name" value="PDZ_sf"/>
</dbReference>
<dbReference type="HOGENOM" id="CLU_1820134_0_0_1"/>
<dbReference type="Proteomes" id="UP000007875">
    <property type="component" value="Unassembled WGS sequence"/>
</dbReference>
<dbReference type="InterPro" id="IPR047138">
    <property type="entry name" value="RHPN1_2"/>
</dbReference>
<protein>
    <recommendedName>
        <fullName evidence="3">PDZ domain-containing protein</fullName>
    </recommendedName>
</protein>